<keyword evidence="3" id="KW-0378">Hydrolase</keyword>
<keyword evidence="2" id="KW-0645">Protease</keyword>
<feature type="compositionally biased region" description="Polar residues" evidence="4">
    <location>
        <begin position="512"/>
        <end position="521"/>
    </location>
</feature>
<dbReference type="InterPro" id="IPR042266">
    <property type="entry name" value="PPPDE_sf"/>
</dbReference>
<evidence type="ECO:0000256" key="3">
    <source>
        <dbReference type="ARBA" id="ARBA00022801"/>
    </source>
</evidence>
<gene>
    <name evidence="6" type="ORF">PCOR1329_LOCUS54248</name>
</gene>
<evidence type="ECO:0000313" key="7">
    <source>
        <dbReference type="Proteomes" id="UP001189429"/>
    </source>
</evidence>
<evidence type="ECO:0000256" key="2">
    <source>
        <dbReference type="ARBA" id="ARBA00022670"/>
    </source>
</evidence>
<dbReference type="PANTHER" id="PTHR12378">
    <property type="entry name" value="DESUMOYLATING ISOPEPTIDASE"/>
    <property type="match status" value="1"/>
</dbReference>
<reference evidence="6" key="1">
    <citation type="submission" date="2023-10" db="EMBL/GenBank/DDBJ databases">
        <authorList>
            <person name="Chen Y."/>
            <person name="Shah S."/>
            <person name="Dougan E. K."/>
            <person name="Thang M."/>
            <person name="Chan C."/>
        </authorList>
    </citation>
    <scope>NUCLEOTIDE SEQUENCE [LARGE SCALE GENOMIC DNA]</scope>
</reference>
<organism evidence="6 7">
    <name type="scientific">Prorocentrum cordatum</name>
    <dbReference type="NCBI Taxonomy" id="2364126"/>
    <lineage>
        <taxon>Eukaryota</taxon>
        <taxon>Sar</taxon>
        <taxon>Alveolata</taxon>
        <taxon>Dinophyceae</taxon>
        <taxon>Prorocentrales</taxon>
        <taxon>Prorocentraceae</taxon>
        <taxon>Prorocentrum</taxon>
    </lineage>
</organism>
<dbReference type="Pfam" id="PF05903">
    <property type="entry name" value="Peptidase_C97"/>
    <property type="match status" value="1"/>
</dbReference>
<comment type="similarity">
    <text evidence="1">Belongs to the DeSI family.</text>
</comment>
<dbReference type="SMART" id="SM01179">
    <property type="entry name" value="DUF862"/>
    <property type="match status" value="1"/>
</dbReference>
<accession>A0ABN9V5Z5</accession>
<protein>
    <recommendedName>
        <fullName evidence="5">PPPDE domain-containing protein</fullName>
    </recommendedName>
</protein>
<dbReference type="Proteomes" id="UP001189429">
    <property type="component" value="Unassembled WGS sequence"/>
</dbReference>
<feature type="compositionally biased region" description="Low complexity" evidence="4">
    <location>
        <begin position="427"/>
        <end position="445"/>
    </location>
</feature>
<comment type="caution">
    <text evidence="6">The sequence shown here is derived from an EMBL/GenBank/DDBJ whole genome shotgun (WGS) entry which is preliminary data.</text>
</comment>
<dbReference type="Gene3D" id="3.90.1720.30">
    <property type="entry name" value="PPPDE domains"/>
    <property type="match status" value="1"/>
</dbReference>
<proteinExistence type="inferred from homology"/>
<dbReference type="PANTHER" id="PTHR12378:SF80">
    <property type="entry name" value="IP06716P-RELATED"/>
    <property type="match status" value="1"/>
</dbReference>
<evidence type="ECO:0000313" key="6">
    <source>
        <dbReference type="EMBL" id="CAK0867264.1"/>
    </source>
</evidence>
<feature type="domain" description="PPPDE" evidence="5">
    <location>
        <begin position="214"/>
        <end position="385"/>
    </location>
</feature>
<evidence type="ECO:0000259" key="5">
    <source>
        <dbReference type="PROSITE" id="PS51858"/>
    </source>
</evidence>
<feature type="non-terminal residue" evidence="6">
    <location>
        <position position="521"/>
    </location>
</feature>
<keyword evidence="7" id="KW-1185">Reference proteome</keyword>
<dbReference type="EMBL" id="CAUYUJ010016626">
    <property type="protein sequence ID" value="CAK0867264.1"/>
    <property type="molecule type" value="Genomic_DNA"/>
</dbReference>
<dbReference type="InterPro" id="IPR008580">
    <property type="entry name" value="PPPDE_dom"/>
</dbReference>
<dbReference type="PROSITE" id="PS51858">
    <property type="entry name" value="PPPDE"/>
    <property type="match status" value="1"/>
</dbReference>
<feature type="region of interest" description="Disordered" evidence="4">
    <location>
        <begin position="400"/>
        <end position="445"/>
    </location>
</feature>
<feature type="region of interest" description="Disordered" evidence="4">
    <location>
        <begin position="483"/>
        <end position="521"/>
    </location>
</feature>
<evidence type="ECO:0000256" key="4">
    <source>
        <dbReference type="SAM" id="MobiDB-lite"/>
    </source>
</evidence>
<name>A0ABN9V5Z5_9DINO</name>
<sequence>MARRLRDAADAVGYATSSNCEKFEATLAASDEFLEGEAARASERSINERETLRAIEQGVTEVSDACLMLSAMKGSTAQAREWKDSLGSVIAGVDWQSSGLEQEAARQSLLRVVQSSPPEPATRRSVLTDYRRGKGAVAARFLAGELAKEFNAIGDDLGIYRDNFDATVRQPRGYETELADASELARRRAALPAAIRRRVQFMQARAERQMPGTPMAWLHVYDLLPAGANDLSLHVGLGLFHVGVEVFGVEWSYGLTDPDPSLPPVTGVYPVEPTMRTPSRHRERIWLGPVRMKGAREVWSLLGSLACKWLGREYHPFRHNCIHFCAELCECLGVQDRVTNIQHAALRELRQGSPTTPSQAYREELPSWVGRVADAAGCVLAPLLDALDISLVPPGGNQPNSPFWRADEGSAAEASATPPSLVPPGRASAGDAQAAAPERPAAGPPRCLLSVPLAVSLDFEEKFGWSMLTMLLHEMHGSRVRNRAASALRDHAARGAAPPPAAQPRASERATPSPSGSAGRG</sequence>
<evidence type="ECO:0000256" key="1">
    <source>
        <dbReference type="ARBA" id="ARBA00008140"/>
    </source>
</evidence>